<name>A0A392RA17_9FABA</name>
<accession>A0A392RA17</accession>
<protein>
    <submittedName>
        <fullName evidence="1">Uncharacterized protein</fullName>
    </submittedName>
</protein>
<feature type="non-terminal residue" evidence="1">
    <location>
        <position position="1"/>
    </location>
</feature>
<dbReference type="AlphaFoldDB" id="A0A392RA17"/>
<evidence type="ECO:0000313" key="1">
    <source>
        <dbReference type="EMBL" id="MCI33421.1"/>
    </source>
</evidence>
<dbReference type="Proteomes" id="UP000265520">
    <property type="component" value="Unassembled WGS sequence"/>
</dbReference>
<dbReference type="EMBL" id="LXQA010204267">
    <property type="protein sequence ID" value="MCI33421.1"/>
    <property type="molecule type" value="Genomic_DNA"/>
</dbReference>
<sequence>TVLNLPTVSQTTFAGPGYGTLRRQKRLKSSYGLPSTMPSQLERCSHIVGCFKFMLARGVIEEETTLHCLRDCEFVKHLWKTIGFTVWLMRWFHNSLSRVVLGLRPSVNEVFLQTEFKLRKQASAMECSR</sequence>
<keyword evidence="2" id="KW-1185">Reference proteome</keyword>
<organism evidence="1 2">
    <name type="scientific">Trifolium medium</name>
    <dbReference type="NCBI Taxonomy" id="97028"/>
    <lineage>
        <taxon>Eukaryota</taxon>
        <taxon>Viridiplantae</taxon>
        <taxon>Streptophyta</taxon>
        <taxon>Embryophyta</taxon>
        <taxon>Tracheophyta</taxon>
        <taxon>Spermatophyta</taxon>
        <taxon>Magnoliopsida</taxon>
        <taxon>eudicotyledons</taxon>
        <taxon>Gunneridae</taxon>
        <taxon>Pentapetalae</taxon>
        <taxon>rosids</taxon>
        <taxon>fabids</taxon>
        <taxon>Fabales</taxon>
        <taxon>Fabaceae</taxon>
        <taxon>Papilionoideae</taxon>
        <taxon>50 kb inversion clade</taxon>
        <taxon>NPAAA clade</taxon>
        <taxon>Hologalegina</taxon>
        <taxon>IRL clade</taxon>
        <taxon>Trifolieae</taxon>
        <taxon>Trifolium</taxon>
    </lineage>
</organism>
<comment type="caution">
    <text evidence="1">The sequence shown here is derived from an EMBL/GenBank/DDBJ whole genome shotgun (WGS) entry which is preliminary data.</text>
</comment>
<proteinExistence type="predicted"/>
<evidence type="ECO:0000313" key="2">
    <source>
        <dbReference type="Proteomes" id="UP000265520"/>
    </source>
</evidence>
<reference evidence="1 2" key="1">
    <citation type="journal article" date="2018" name="Front. Plant Sci.">
        <title>Red Clover (Trifolium pratense) and Zigzag Clover (T. medium) - A Picture of Genomic Similarities and Differences.</title>
        <authorList>
            <person name="Dluhosova J."/>
            <person name="Istvanek J."/>
            <person name="Nedelnik J."/>
            <person name="Repkova J."/>
        </authorList>
    </citation>
    <scope>NUCLEOTIDE SEQUENCE [LARGE SCALE GENOMIC DNA]</scope>
    <source>
        <strain evidence="2">cv. 10/8</strain>
        <tissue evidence="1">Leaf</tissue>
    </source>
</reference>